<dbReference type="PROSITE" id="PS51450">
    <property type="entry name" value="LRR"/>
    <property type="match status" value="2"/>
</dbReference>
<evidence type="ECO:0000313" key="2">
    <source>
        <dbReference type="Proteomes" id="UP000827284"/>
    </source>
</evidence>
<dbReference type="OrthoDB" id="333024at2759"/>
<name>A0A9P3H2B3_9FUNG</name>
<proteinExistence type="predicted"/>
<evidence type="ECO:0000313" key="1">
    <source>
        <dbReference type="EMBL" id="GJJ68417.1"/>
    </source>
</evidence>
<evidence type="ECO:0008006" key="3">
    <source>
        <dbReference type="Google" id="ProtNLM"/>
    </source>
</evidence>
<dbReference type="PANTHER" id="PTHR24114:SF2">
    <property type="entry name" value="F-BOX DOMAIN-CONTAINING PROTEIN-RELATED"/>
    <property type="match status" value="1"/>
</dbReference>
<dbReference type="PANTHER" id="PTHR24114">
    <property type="entry name" value="LEUCINE RICH REPEAT FAMILY PROTEIN"/>
    <property type="match status" value="1"/>
</dbReference>
<dbReference type="Pfam" id="PF13516">
    <property type="entry name" value="LRR_6"/>
    <property type="match status" value="17"/>
</dbReference>
<protein>
    <recommendedName>
        <fullName evidence="3">RNI-like protein</fullName>
    </recommendedName>
</protein>
<dbReference type="InterPro" id="IPR052394">
    <property type="entry name" value="LRR-containing"/>
</dbReference>
<reference evidence="1" key="1">
    <citation type="submission" date="2021-11" db="EMBL/GenBank/DDBJ databases">
        <authorList>
            <person name="Herlambang A."/>
            <person name="Guo Y."/>
            <person name="Takashima Y."/>
            <person name="Nishizawa T."/>
        </authorList>
    </citation>
    <scope>NUCLEOTIDE SEQUENCE</scope>
    <source>
        <strain evidence="1">E1425</strain>
    </source>
</reference>
<dbReference type="CDD" id="cd00116">
    <property type="entry name" value="LRR_RI"/>
    <property type="match status" value="1"/>
</dbReference>
<dbReference type="AlphaFoldDB" id="A0A9P3H2B3"/>
<reference evidence="1" key="2">
    <citation type="journal article" date="2022" name="Microbiol. Resour. Announc.">
        <title>Whole-Genome Sequence of Entomortierella parvispora E1425, a Mucoromycotan Fungus Associated with Burkholderiaceae-Related Endosymbiotic Bacteria.</title>
        <authorList>
            <person name="Herlambang A."/>
            <person name="Guo Y."/>
            <person name="Takashima Y."/>
            <person name="Narisawa K."/>
            <person name="Ohta H."/>
            <person name="Nishizawa T."/>
        </authorList>
    </citation>
    <scope>NUCLEOTIDE SEQUENCE</scope>
    <source>
        <strain evidence="1">E1425</strain>
    </source>
</reference>
<dbReference type="SMART" id="SM00368">
    <property type="entry name" value="LRR_RI"/>
    <property type="match status" value="19"/>
</dbReference>
<keyword evidence="2" id="KW-1185">Reference proteome</keyword>
<sequence>MEKSQGFRVAGATADIEFIAVNRANEQDVIFWEDIQAVFPGVKFVRRGHVVLSMLRDSNGIINNPRRIKHFPNEVLGIELSTTIDSTLATMDEQIDIHSAAPHATIHPESIPISPPSEVFSGQSQPAASEPIVVSSAAEPRLTTLRRLNTTDVHNVSTAMVEAIELADKSGQPLTKEQLTTLLKSKLNSGLPINSAFESTVFRKLDTLHDQGATTQQIVLKILEVQKQMSDRLILIQNRTEAILTQQLELAEFPIPRLFIVLPEKVSKYDATNWVRTKFRLYFICECGVHTQTEEGKTPHHLHLARHEGYVIREPTEFFKKYGPFLVLMLELIKISTSIASHAVPALVTFKIIELADSVQQTMETITEMIDYSLECIDKQTEKVHASCLGDLDDSDNRPSRTQQDLTNYLKNVEGLEGVELRQLGSFLTASKADNLLGNLYRMSTSDGHVKWVCRDHYRAGYQKVQVEKLRNIVESSGGKFDEQLGTVEMSLKSNIAATEFFAALAKAKGVIELIVDFNWECAWKDVDALRKAIKGSSVSTLHVDLQMFKPKPSLLRTQFSSSVHSRYAPLSRLMEPIQLRSVHLILPEDIIRLSNFTPTRPSHLYKLTFKMIIGRNDDGKVAKVLAEVSKSNSMVVSCYCSTEEKGAQALWQALKTSSTLAALILDRFRIREKGTQALAEALKTNSTLTTLDISGNSIGEIGAQALSEALKTNSTLTTFDMSGNKIGELGVQALSEALKTNSTLNTLNLWNNPIGEKGAQALSEALKINSTLTTLNMRYNGIGERGAQELAEALKTNSTLTSFNLWNNSIGEKGAEALSEALKTNSMLTTLNLRMNSIGEKGAQALAEALKINSTLTTLNLRMNSIGEKGAQALAEALKPNSMLITLEMGSNSIGDLGAWALSEAVKANSTLATLDLWNNSIGEKGAEALSEALKTNSTLTILNLRMNSIGEKGAQALAEALKANSTLIALEMGGNSIGDLGTWALSEAVKTNSTLATLDLWDNSIGDLGVQALSEALMTNSTLTSLDMGGNSIGEEGAWALSEALETNTNLTTLNLCNNSIGDLGAQAFSVALMTNSTLTTLDLRGNSISGFGAQALSEALRTNSMLTTLDMGGNSIGEEGASALSEALETNTNLTTLNLCNNSIGDLGAQAFSVALMTNSTLTTLDLCGNSISGFGAQALSEALRTNSMLTTLNLRLDLIGDLGA</sequence>
<dbReference type="Proteomes" id="UP000827284">
    <property type="component" value="Unassembled WGS sequence"/>
</dbReference>
<dbReference type="SUPFAM" id="SSF52047">
    <property type="entry name" value="RNI-like"/>
    <property type="match status" value="2"/>
</dbReference>
<comment type="caution">
    <text evidence="1">The sequence shown here is derived from an EMBL/GenBank/DDBJ whole genome shotgun (WGS) entry which is preliminary data.</text>
</comment>
<organism evidence="1 2">
    <name type="scientific">Entomortierella parvispora</name>
    <dbReference type="NCBI Taxonomy" id="205924"/>
    <lineage>
        <taxon>Eukaryota</taxon>
        <taxon>Fungi</taxon>
        <taxon>Fungi incertae sedis</taxon>
        <taxon>Mucoromycota</taxon>
        <taxon>Mortierellomycotina</taxon>
        <taxon>Mortierellomycetes</taxon>
        <taxon>Mortierellales</taxon>
        <taxon>Mortierellaceae</taxon>
        <taxon>Entomortierella</taxon>
    </lineage>
</organism>
<accession>A0A9P3H2B3</accession>
<dbReference type="Gene3D" id="3.80.10.10">
    <property type="entry name" value="Ribonuclease Inhibitor"/>
    <property type="match status" value="6"/>
</dbReference>
<dbReference type="InterPro" id="IPR001611">
    <property type="entry name" value="Leu-rich_rpt"/>
</dbReference>
<dbReference type="EMBL" id="BQFW01000001">
    <property type="protein sequence ID" value="GJJ68417.1"/>
    <property type="molecule type" value="Genomic_DNA"/>
</dbReference>
<gene>
    <name evidence="1" type="ORF">EMPS_00763</name>
</gene>
<dbReference type="InterPro" id="IPR032675">
    <property type="entry name" value="LRR_dom_sf"/>
</dbReference>